<reference evidence="8 9" key="1">
    <citation type="submission" date="2018-06" db="EMBL/GenBank/DDBJ databases">
        <authorList>
            <consortium name="Pathogen Informatics"/>
            <person name="Doyle S."/>
        </authorList>
    </citation>
    <scope>NUCLEOTIDE SEQUENCE [LARGE SCALE GENOMIC DNA]</scope>
    <source>
        <strain evidence="8 9">NCTC12958</strain>
    </source>
</reference>
<dbReference type="RefSeq" id="WP_111679710.1">
    <property type="nucleotide sequence ID" value="NZ_LS483339.1"/>
</dbReference>
<dbReference type="GO" id="GO:0003697">
    <property type="term" value="F:single-stranded DNA binding"/>
    <property type="evidence" value="ECO:0007669"/>
    <property type="project" value="InterPro"/>
</dbReference>
<dbReference type="InterPro" id="IPR013610">
    <property type="entry name" value="ArdC_N"/>
</dbReference>
<proteinExistence type="predicted"/>
<organism evidence="8 9">
    <name type="scientific">Streptococcus thermophilus</name>
    <dbReference type="NCBI Taxonomy" id="1308"/>
    <lineage>
        <taxon>Bacteria</taxon>
        <taxon>Bacillati</taxon>
        <taxon>Bacillota</taxon>
        <taxon>Bacilli</taxon>
        <taxon>Lactobacillales</taxon>
        <taxon>Streptococcaceae</taxon>
        <taxon>Streptococcus</taxon>
    </lineage>
</organism>
<dbReference type="PANTHER" id="PTHR37467">
    <property type="entry name" value="EXPORTED CALCIUM-BINDING GLYCOPROTEIN-RELATED"/>
    <property type="match status" value="1"/>
</dbReference>
<dbReference type="PANTHER" id="PTHR37467:SF1">
    <property type="entry name" value="EXPORTED CALCIUM-BINDING GLYCOPROTEIN"/>
    <property type="match status" value="1"/>
</dbReference>
<feature type="compositionally biased region" description="Basic and acidic residues" evidence="5">
    <location>
        <begin position="669"/>
        <end position="686"/>
    </location>
</feature>
<keyword evidence="3" id="KW-0732">Signal</keyword>
<name>A0A2X3V088_STRTR</name>
<dbReference type="Pfam" id="PF18813">
    <property type="entry name" value="PBECR4"/>
    <property type="match status" value="1"/>
</dbReference>
<dbReference type="InterPro" id="IPR059100">
    <property type="entry name" value="TSP3_bac"/>
</dbReference>
<feature type="domain" description="Phage-Barnase-EndoU-ColicinE5/D-RelE like nuclease 4" evidence="7">
    <location>
        <begin position="435"/>
        <end position="614"/>
    </location>
</feature>
<dbReference type="AlphaFoldDB" id="A0A2X3V088"/>
<dbReference type="Gene3D" id="3.40.1360.10">
    <property type="match status" value="1"/>
</dbReference>
<dbReference type="Gene3D" id="3.90.580.10">
    <property type="entry name" value="Zinc finger, CHC2-type domain"/>
    <property type="match status" value="1"/>
</dbReference>
<accession>A0A2X3V088</accession>
<evidence type="ECO:0000259" key="6">
    <source>
        <dbReference type="Pfam" id="PF08401"/>
    </source>
</evidence>
<evidence type="ECO:0000313" key="9">
    <source>
        <dbReference type="Proteomes" id="UP000249634"/>
    </source>
</evidence>
<keyword evidence="4" id="KW-0106">Calcium</keyword>
<protein>
    <submittedName>
        <fullName evidence="8">Putative conjugative transposon membrane protein</fullName>
    </submittedName>
</protein>
<feature type="compositionally biased region" description="Polar residues" evidence="5">
    <location>
        <begin position="730"/>
        <end position="741"/>
    </location>
</feature>
<evidence type="ECO:0000256" key="2">
    <source>
        <dbReference type="ARBA" id="ARBA00022525"/>
    </source>
</evidence>
<dbReference type="Pfam" id="PF18884">
    <property type="entry name" value="TSP3_bac"/>
    <property type="match status" value="2"/>
</dbReference>
<dbReference type="SUPFAM" id="SSF57783">
    <property type="entry name" value="Zinc beta-ribbon"/>
    <property type="match status" value="1"/>
</dbReference>
<evidence type="ECO:0000259" key="7">
    <source>
        <dbReference type="Pfam" id="PF18813"/>
    </source>
</evidence>
<dbReference type="GO" id="GO:0008270">
    <property type="term" value="F:zinc ion binding"/>
    <property type="evidence" value="ECO:0007669"/>
    <property type="project" value="InterPro"/>
</dbReference>
<sequence length="1080" mass="122898">MASIEELKQLSILEVAESLGMQLHRTGSHTYAWQEHDSFTINTRDNYFNWFARSIGGDVIKMVQIVQEEMTGESVSFKQAKHFLEEGSFDVVDATIIPEKEPFHYYLEPYETEFKEGREYLKEIRGLSDETIDFFAEKGVLSQATKKTGDYFEPVIVFKSLDTQNEVIGASLQGIRENLDLYERGRLKQIMRASDGLTGMHVDIGTPSRLVFAEAPIDLMSYYELKKDSLQDVRLVAMDGLKESTVSRHVAELLTEIGELNGEVDQEKKSSFLADMARVTTFFEDGKHQDLITLAVDNDEAGHAFIQRLTAKQIGLTLDLPPIAEGLEKMDWNDYLKNYKHPTVENKEKAPDRSQELSNIGGELFNRNFSSLETEVSGIALQPEESMTQPDFPANVYLYFNIDRSKESSVGLRNGYHYATDKDIRFLNRYAEEFQKSASWYLNELADSKVTYFYQDLDEIKMLQIDFEKKNWMHLTGLAPVYQEWADNLSEQFIEDIASGNGNFANLSVGTGFRDKAKLLPLLPEIFETDSFVFDDLSSVEKMGRLDVSSSIRSDDKDILLAFRTDDNSSFPATLLKPNTALNIELDALNQEKIILGVFAEKNNQIKILSLNNEFITDNGKEMLETLQKNKEVTPLKEEINLQDGGHIMSTNQDQNLRNQLDQTLREEEQKKIEQHQQEELERDSDGDGLSDEQEKNQGTSPYNADTDGDGKSDNEEIVYGSNPVDAEHPNSQNTPSSEPTKTVAELIEAKDSKGLSQLLKDGVNDYFESDTYKQYLETMSKFHSYSPRNIQLIVMQNPDASHVASFKKWKDDFERSVNKGEKALRIFAPITLKKKDPKTHEPLLDENGNEQTYTSFKLVPVFDISQTNGKELAKPIYELEGTYQDYGNLYKSAKEVSEANGVPLSFSNDTGTANGYYSPKENHIVIKQGMSEQQTLKTIFHEMAHSDLHNLEKLQEEPLKRSTAELQAESVAFVVASHYRLDTSDYSFGYLATWSQDPEGLSDLEAQIKIVQKEADSLISRIDKSLEKYQSKELKKDAFQEKIDRLKNKDKEKTVEPKEKEQAKDSPKKAQKSDNEMSL</sequence>
<dbReference type="InterPro" id="IPR036977">
    <property type="entry name" value="DNA_primase_Znf_CHC2"/>
</dbReference>
<dbReference type="InterPro" id="IPR053180">
    <property type="entry name" value="Ca-binding_acidic-repeat"/>
</dbReference>
<dbReference type="GO" id="GO:0006260">
    <property type="term" value="P:DNA replication"/>
    <property type="evidence" value="ECO:0007669"/>
    <property type="project" value="InterPro"/>
</dbReference>
<gene>
    <name evidence="8" type="ORF">NCTC12958_02057</name>
</gene>
<feature type="region of interest" description="Disordered" evidence="5">
    <location>
        <begin position="669"/>
        <end position="742"/>
    </location>
</feature>
<evidence type="ECO:0000256" key="4">
    <source>
        <dbReference type="ARBA" id="ARBA00022837"/>
    </source>
</evidence>
<keyword evidence="2" id="KW-0964">Secreted</keyword>
<dbReference type="Pfam" id="PF08401">
    <property type="entry name" value="ArdcN"/>
    <property type="match status" value="1"/>
</dbReference>
<feature type="region of interest" description="Disordered" evidence="5">
    <location>
        <begin position="1041"/>
        <end position="1080"/>
    </location>
</feature>
<dbReference type="Proteomes" id="UP000249634">
    <property type="component" value="Chromosome 1"/>
</dbReference>
<dbReference type="Gene3D" id="1.10.10.2910">
    <property type="match status" value="1"/>
</dbReference>
<feature type="domain" description="N-terminal" evidence="6">
    <location>
        <begin position="774"/>
        <end position="862"/>
    </location>
</feature>
<evidence type="ECO:0000256" key="3">
    <source>
        <dbReference type="ARBA" id="ARBA00022729"/>
    </source>
</evidence>
<dbReference type="InterPro" id="IPR041420">
    <property type="entry name" value="PBECR4"/>
</dbReference>
<dbReference type="EMBL" id="LS483339">
    <property type="protein sequence ID" value="SQF25826.1"/>
    <property type="molecule type" value="Genomic_DNA"/>
</dbReference>
<evidence type="ECO:0000256" key="5">
    <source>
        <dbReference type="SAM" id="MobiDB-lite"/>
    </source>
</evidence>
<evidence type="ECO:0000256" key="1">
    <source>
        <dbReference type="ARBA" id="ARBA00004613"/>
    </source>
</evidence>
<evidence type="ECO:0000313" key="8">
    <source>
        <dbReference type="EMBL" id="SQF25826.1"/>
    </source>
</evidence>
<comment type="subcellular location">
    <subcellularLocation>
        <location evidence="1">Secreted</location>
    </subcellularLocation>
</comment>